<comment type="similarity">
    <text evidence="2">Belongs to the INSIG family.</text>
</comment>
<keyword evidence="3 7" id="KW-0812">Transmembrane</keyword>
<protein>
    <submittedName>
        <fullName evidence="8">Uncharacterized protein</fullName>
    </submittedName>
</protein>
<dbReference type="PANTHER" id="PTHR36774">
    <property type="entry name" value="INSULIN-INDUCED PROTEIN"/>
    <property type="match status" value="1"/>
</dbReference>
<organism evidence="8 9">
    <name type="scientific">Tetradesmus obliquus</name>
    <name type="common">Green alga</name>
    <name type="synonym">Acutodesmus obliquus</name>
    <dbReference type="NCBI Taxonomy" id="3088"/>
    <lineage>
        <taxon>Eukaryota</taxon>
        <taxon>Viridiplantae</taxon>
        <taxon>Chlorophyta</taxon>
        <taxon>core chlorophytes</taxon>
        <taxon>Chlorophyceae</taxon>
        <taxon>CS clade</taxon>
        <taxon>Sphaeropleales</taxon>
        <taxon>Scenedesmaceae</taxon>
        <taxon>Tetradesmus</taxon>
    </lineage>
</organism>
<feature type="transmembrane region" description="Helical" evidence="7">
    <location>
        <begin position="93"/>
        <end position="112"/>
    </location>
</feature>
<comment type="subcellular location">
    <subcellularLocation>
        <location evidence="1">Endoplasmic reticulum membrane</location>
        <topology evidence="1">Multi-pass membrane protein</topology>
    </subcellularLocation>
</comment>
<dbReference type="AlphaFoldDB" id="A0A383WPR6"/>
<evidence type="ECO:0000256" key="6">
    <source>
        <dbReference type="ARBA" id="ARBA00023136"/>
    </source>
</evidence>
<feature type="transmembrane region" description="Helical" evidence="7">
    <location>
        <begin position="221"/>
        <end position="240"/>
    </location>
</feature>
<name>A0A383WPR6_TETOB</name>
<dbReference type="PANTHER" id="PTHR36774:SF1">
    <property type="entry name" value="INSULIN-INDUCED PROTEIN"/>
    <property type="match status" value="1"/>
</dbReference>
<evidence type="ECO:0000256" key="4">
    <source>
        <dbReference type="ARBA" id="ARBA00022824"/>
    </source>
</evidence>
<keyword evidence="5 7" id="KW-1133">Transmembrane helix</keyword>
<evidence type="ECO:0000256" key="5">
    <source>
        <dbReference type="ARBA" id="ARBA00022989"/>
    </source>
</evidence>
<sequence length="312" mass="33057">MHLAVALFASGAVLGPFCDGLHSQHDVLHYANPSIKLQLQLGGVSWSFETCWWVPLLFGLAGLILGLAVPLLDEAAAAAAAQQEGQKQQQQRLLGELFGLAGLILGLAVPLLDEAAAAAAQQRGQKKQQQRLLGELFGLAGLILGLAVPLLDEAAAAAAQRGGQQQPQQQRLLGAAANAPLDPAWPAVLLCISLFVAQYGLSGILEQPTLGQTLTLLPGTPIPTLDTLLFTYAMLHWLVLDKTPQGFGMAALTAVCGPAVEMLLINVLQLYHYSHPVVLGVPTWIPWVYFCGGPAVGNLGRRVWSHLKSSTQ</sequence>
<feature type="transmembrane region" description="Helical" evidence="7">
    <location>
        <begin position="172"/>
        <end position="201"/>
    </location>
</feature>
<evidence type="ECO:0000256" key="1">
    <source>
        <dbReference type="ARBA" id="ARBA00004477"/>
    </source>
</evidence>
<dbReference type="GO" id="GO:0005789">
    <property type="term" value="C:endoplasmic reticulum membrane"/>
    <property type="evidence" value="ECO:0007669"/>
    <property type="project" value="UniProtKB-SubCell"/>
</dbReference>
<accession>A0A383WPR6</accession>
<evidence type="ECO:0000313" key="8">
    <source>
        <dbReference type="EMBL" id="SZX79192.1"/>
    </source>
</evidence>
<dbReference type="STRING" id="3088.A0A383WPR6"/>
<keyword evidence="9" id="KW-1185">Reference proteome</keyword>
<feature type="transmembrane region" description="Helical" evidence="7">
    <location>
        <begin position="132"/>
        <end position="151"/>
    </location>
</feature>
<evidence type="ECO:0000256" key="7">
    <source>
        <dbReference type="SAM" id="Phobius"/>
    </source>
</evidence>
<feature type="transmembrane region" description="Helical" evidence="7">
    <location>
        <begin position="52"/>
        <end position="72"/>
    </location>
</feature>
<reference evidence="8 9" key="1">
    <citation type="submission" date="2016-10" db="EMBL/GenBank/DDBJ databases">
        <authorList>
            <person name="Cai Z."/>
        </authorList>
    </citation>
    <scope>NUCLEOTIDE SEQUENCE [LARGE SCALE GENOMIC DNA]</scope>
</reference>
<evidence type="ECO:0000313" key="9">
    <source>
        <dbReference type="Proteomes" id="UP000256970"/>
    </source>
</evidence>
<gene>
    <name evidence="8" type="ORF">BQ4739_LOCUS19477</name>
</gene>
<keyword evidence="6 7" id="KW-0472">Membrane</keyword>
<dbReference type="InterPro" id="IPR025929">
    <property type="entry name" value="INSIG_fam"/>
</dbReference>
<proteinExistence type="inferred from homology"/>
<dbReference type="Proteomes" id="UP000256970">
    <property type="component" value="Unassembled WGS sequence"/>
</dbReference>
<evidence type="ECO:0000256" key="2">
    <source>
        <dbReference type="ARBA" id="ARBA00007475"/>
    </source>
</evidence>
<dbReference type="Pfam" id="PF07281">
    <property type="entry name" value="INSIG"/>
    <property type="match status" value="2"/>
</dbReference>
<feature type="transmembrane region" description="Helical" evidence="7">
    <location>
        <begin position="247"/>
        <end position="272"/>
    </location>
</feature>
<feature type="transmembrane region" description="Helical" evidence="7">
    <location>
        <begin position="284"/>
        <end position="304"/>
    </location>
</feature>
<evidence type="ECO:0000256" key="3">
    <source>
        <dbReference type="ARBA" id="ARBA00022692"/>
    </source>
</evidence>
<keyword evidence="4" id="KW-0256">Endoplasmic reticulum</keyword>
<dbReference type="EMBL" id="FNXT01001358">
    <property type="protein sequence ID" value="SZX79192.1"/>
    <property type="molecule type" value="Genomic_DNA"/>
</dbReference>